<sequence length="281" mass="31179">MDRLSTLLAQFGVRAKLFYNGKLCGLASYDGAERRGYIHLLQAGSVTLLGPDRKDLRLTLPSLIFMPRPSRHQLFAGESEGAQLLCASMEFEGGVDNPLSASLPDCLVLPLDELPMLADTLKWMFGEAAGAHCGREAALDRLFELLIILLFRHLLDHHQLRTGMMAGLADSRLARSLVQIHNTPHRAWSVAELASESNMSRAAYAVHFRTVIGQTPADYLLSWRISLAQKRLREGRSITLIAAEVGYESPSALARAFRRKTGYSPRDWMKDLTGEDDEAMA</sequence>
<dbReference type="PANTHER" id="PTHR46796:SF7">
    <property type="entry name" value="ARAC FAMILY TRANSCRIPTIONAL REGULATOR"/>
    <property type="match status" value="1"/>
</dbReference>
<gene>
    <name evidence="6" type="primary">rclR_2</name>
    <name evidence="6" type="ORF">PS880_04848</name>
</gene>
<dbReference type="SUPFAM" id="SSF46689">
    <property type="entry name" value="Homeodomain-like"/>
    <property type="match status" value="2"/>
</dbReference>
<dbReference type="PANTHER" id="PTHR46796">
    <property type="entry name" value="HTH-TYPE TRANSCRIPTIONAL ACTIVATOR RHAS-RELATED"/>
    <property type="match status" value="1"/>
</dbReference>
<dbReference type="Gene3D" id="1.10.10.60">
    <property type="entry name" value="Homeodomain-like"/>
    <property type="match status" value="1"/>
</dbReference>
<dbReference type="EMBL" id="CABVIH010000027">
    <property type="protein sequence ID" value="VVP41051.1"/>
    <property type="molecule type" value="Genomic_DNA"/>
</dbReference>
<evidence type="ECO:0000256" key="4">
    <source>
        <dbReference type="ARBA" id="ARBA00037345"/>
    </source>
</evidence>
<dbReference type="InterPro" id="IPR009057">
    <property type="entry name" value="Homeodomain-like_sf"/>
</dbReference>
<dbReference type="SMART" id="SM00342">
    <property type="entry name" value="HTH_ARAC"/>
    <property type="match status" value="1"/>
</dbReference>
<evidence type="ECO:0000256" key="1">
    <source>
        <dbReference type="ARBA" id="ARBA00023015"/>
    </source>
</evidence>
<protein>
    <submittedName>
        <fullName evidence="6">RCS-specific HTH-type transcriptional activator RclR</fullName>
    </submittedName>
</protein>
<evidence type="ECO:0000313" key="7">
    <source>
        <dbReference type="Proteomes" id="UP000375525"/>
    </source>
</evidence>
<dbReference type="Pfam" id="PF12852">
    <property type="entry name" value="Cupin_6"/>
    <property type="match status" value="1"/>
</dbReference>
<dbReference type="RefSeq" id="WP_150781779.1">
    <property type="nucleotide sequence ID" value="NZ_CABVIH010000027.1"/>
</dbReference>
<keyword evidence="3" id="KW-0804">Transcription</keyword>
<dbReference type="InterPro" id="IPR032783">
    <property type="entry name" value="AraC_lig"/>
</dbReference>
<accession>A0A5E7NUN3</accession>
<proteinExistence type="predicted"/>
<dbReference type="Proteomes" id="UP000375525">
    <property type="component" value="Unassembled WGS sequence"/>
</dbReference>
<dbReference type="OrthoDB" id="9783876at2"/>
<reference evidence="6 7" key="1">
    <citation type="submission" date="2019-09" db="EMBL/GenBank/DDBJ databases">
        <authorList>
            <person name="Chandra G."/>
            <person name="Truman W A."/>
        </authorList>
    </citation>
    <scope>NUCLEOTIDE SEQUENCE [LARGE SCALE GENOMIC DNA]</scope>
    <source>
        <strain evidence="6">PS880</strain>
    </source>
</reference>
<dbReference type="GO" id="GO:0003700">
    <property type="term" value="F:DNA-binding transcription factor activity"/>
    <property type="evidence" value="ECO:0007669"/>
    <property type="project" value="InterPro"/>
</dbReference>
<keyword evidence="1" id="KW-0805">Transcription regulation</keyword>
<evidence type="ECO:0000256" key="2">
    <source>
        <dbReference type="ARBA" id="ARBA00023125"/>
    </source>
</evidence>
<dbReference type="AlphaFoldDB" id="A0A5E7NUN3"/>
<dbReference type="Pfam" id="PF12833">
    <property type="entry name" value="HTH_18"/>
    <property type="match status" value="1"/>
</dbReference>
<dbReference type="InterPro" id="IPR050204">
    <property type="entry name" value="AraC_XylS_family_regulators"/>
</dbReference>
<comment type="function">
    <text evidence="4">Regulatory protein of the TOL plasmid xyl operons. XylS activates the xylXYZLTEGFJQKIH operon required for the degradation of toluene, m-xylene and p-xylene.</text>
</comment>
<dbReference type="PROSITE" id="PS01124">
    <property type="entry name" value="HTH_ARAC_FAMILY_2"/>
    <property type="match status" value="1"/>
</dbReference>
<evidence type="ECO:0000256" key="3">
    <source>
        <dbReference type="ARBA" id="ARBA00023163"/>
    </source>
</evidence>
<name>A0A5E7NUN3_PSEFL</name>
<dbReference type="GO" id="GO:0043565">
    <property type="term" value="F:sequence-specific DNA binding"/>
    <property type="evidence" value="ECO:0007669"/>
    <property type="project" value="InterPro"/>
</dbReference>
<organism evidence="6 7">
    <name type="scientific">Pseudomonas fluorescens</name>
    <dbReference type="NCBI Taxonomy" id="294"/>
    <lineage>
        <taxon>Bacteria</taxon>
        <taxon>Pseudomonadati</taxon>
        <taxon>Pseudomonadota</taxon>
        <taxon>Gammaproteobacteria</taxon>
        <taxon>Pseudomonadales</taxon>
        <taxon>Pseudomonadaceae</taxon>
        <taxon>Pseudomonas</taxon>
    </lineage>
</organism>
<evidence type="ECO:0000259" key="5">
    <source>
        <dbReference type="PROSITE" id="PS01124"/>
    </source>
</evidence>
<dbReference type="InterPro" id="IPR018060">
    <property type="entry name" value="HTH_AraC"/>
</dbReference>
<evidence type="ECO:0000313" key="6">
    <source>
        <dbReference type="EMBL" id="VVP41051.1"/>
    </source>
</evidence>
<feature type="domain" description="HTH araC/xylS-type" evidence="5">
    <location>
        <begin position="174"/>
        <end position="271"/>
    </location>
</feature>
<keyword evidence="2" id="KW-0238">DNA-binding</keyword>